<dbReference type="AlphaFoldDB" id="A0AAE9WAZ8"/>
<name>A0AAE9WAZ8_9SCHI</name>
<dbReference type="GO" id="GO:0005634">
    <property type="term" value="C:nucleus"/>
    <property type="evidence" value="ECO:0007669"/>
    <property type="project" value="TreeGrafter"/>
</dbReference>
<feature type="domain" description="HhH-GPD" evidence="4">
    <location>
        <begin position="61"/>
        <end position="217"/>
    </location>
</feature>
<dbReference type="GO" id="GO:0032131">
    <property type="term" value="F:alkylated DNA binding"/>
    <property type="evidence" value="ECO:0007669"/>
    <property type="project" value="TreeGrafter"/>
</dbReference>
<dbReference type="Gene3D" id="1.10.1670.40">
    <property type="match status" value="1"/>
</dbReference>
<dbReference type="EMBL" id="CP115611">
    <property type="protein sequence ID" value="WBW72914.1"/>
    <property type="molecule type" value="Genomic_DNA"/>
</dbReference>
<dbReference type="CDD" id="cd00056">
    <property type="entry name" value="ENDO3c"/>
    <property type="match status" value="1"/>
</dbReference>
<dbReference type="GO" id="GO:0006307">
    <property type="term" value="P:DNA alkylation repair"/>
    <property type="evidence" value="ECO:0007669"/>
    <property type="project" value="TreeGrafter"/>
</dbReference>
<evidence type="ECO:0000256" key="1">
    <source>
        <dbReference type="ARBA" id="ARBA00010817"/>
    </source>
</evidence>
<protein>
    <submittedName>
        <fullName evidence="5">DNA-3-methyladenine glycosylase Mag1</fullName>
    </submittedName>
</protein>
<dbReference type="FunFam" id="1.10.340.30:FF:000004">
    <property type="entry name" value="DNA-3-methyladenine glycosylase II"/>
    <property type="match status" value="1"/>
</dbReference>
<evidence type="ECO:0000256" key="2">
    <source>
        <dbReference type="ARBA" id="ARBA00022763"/>
    </source>
</evidence>
<keyword evidence="6" id="KW-1185">Reference proteome</keyword>
<dbReference type="Gene3D" id="1.10.340.30">
    <property type="entry name" value="Hypothetical protein, domain 2"/>
    <property type="match status" value="1"/>
</dbReference>
<keyword evidence="2" id="KW-0227">DNA damage</keyword>
<dbReference type="PROSITE" id="PS00516">
    <property type="entry name" value="ALKYLBASE_DNA_GLYCOS"/>
    <property type="match status" value="1"/>
</dbReference>
<dbReference type="SUPFAM" id="SSF48150">
    <property type="entry name" value="DNA-glycosylase"/>
    <property type="match status" value="1"/>
</dbReference>
<dbReference type="GeneID" id="80873708"/>
<proteinExistence type="inferred from homology"/>
<organism evidence="5 6">
    <name type="scientific">Schizosaccharomyces osmophilus</name>
    <dbReference type="NCBI Taxonomy" id="2545709"/>
    <lineage>
        <taxon>Eukaryota</taxon>
        <taxon>Fungi</taxon>
        <taxon>Dikarya</taxon>
        <taxon>Ascomycota</taxon>
        <taxon>Taphrinomycotina</taxon>
        <taxon>Schizosaccharomycetes</taxon>
        <taxon>Schizosaccharomycetales</taxon>
        <taxon>Schizosaccharomycetaceae</taxon>
        <taxon>Schizosaccharomyces</taxon>
    </lineage>
</organism>
<comment type="similarity">
    <text evidence="1">Belongs to the alkylbase DNA glycosidase AlkA family.</text>
</comment>
<sequence>MSFDSSQETEKKVLKSATEAGTFLSQIDKRWERLVQLVGDYRPVLKHPSKEPYEELIQAVAGQQLHKKAADTIYERFRKLGTDGHFPSPQKILEIESETLRSCGFSARKAETIRSIAEATLTGIVPSRKAAEALSDDELVEQLTKIKGIGRWTVEMLLIFSLNRPDIMPADDLIIRNGFRYLHNLKSVPTKKYVLEQSEICAPYRSVAAWYLWKTAKLPDYVKVNSKLSKLKRSETL</sequence>
<dbReference type="Pfam" id="PF00730">
    <property type="entry name" value="HhH-GPD"/>
    <property type="match status" value="1"/>
</dbReference>
<keyword evidence="3" id="KW-0234">DNA repair</keyword>
<dbReference type="InterPro" id="IPR000035">
    <property type="entry name" value="Alkylbase_DNA_glycsylse_CS"/>
</dbReference>
<dbReference type="InterPro" id="IPR003265">
    <property type="entry name" value="HhH-GPD_domain"/>
</dbReference>
<evidence type="ECO:0000256" key="3">
    <source>
        <dbReference type="ARBA" id="ARBA00023204"/>
    </source>
</evidence>
<accession>A0AAE9WAZ8</accession>
<dbReference type="Proteomes" id="UP001212411">
    <property type="component" value="Chromosome 1"/>
</dbReference>
<dbReference type="GO" id="GO:0008725">
    <property type="term" value="F:DNA-3-methyladenine glycosylase activity"/>
    <property type="evidence" value="ECO:0007669"/>
    <property type="project" value="TreeGrafter"/>
</dbReference>
<dbReference type="InterPro" id="IPR011257">
    <property type="entry name" value="DNA_glycosylase"/>
</dbReference>
<dbReference type="PANTHER" id="PTHR43003">
    <property type="entry name" value="DNA-3-METHYLADENINE GLYCOSYLASE"/>
    <property type="match status" value="1"/>
</dbReference>
<dbReference type="SMART" id="SM00478">
    <property type="entry name" value="ENDO3c"/>
    <property type="match status" value="1"/>
</dbReference>
<dbReference type="GO" id="GO:0006285">
    <property type="term" value="P:base-excision repair, AP site formation"/>
    <property type="evidence" value="ECO:0007669"/>
    <property type="project" value="TreeGrafter"/>
</dbReference>
<dbReference type="GO" id="GO:0032993">
    <property type="term" value="C:protein-DNA complex"/>
    <property type="evidence" value="ECO:0007669"/>
    <property type="project" value="TreeGrafter"/>
</dbReference>
<gene>
    <name evidence="5" type="primary">mag1</name>
    <name evidence="5" type="ORF">SOMG_00223</name>
</gene>
<dbReference type="PANTHER" id="PTHR43003:SF5">
    <property type="entry name" value="DNA-3-METHYLADENINE GLYCOSYLASE"/>
    <property type="match status" value="1"/>
</dbReference>
<dbReference type="RefSeq" id="XP_056037157.1">
    <property type="nucleotide sequence ID" value="XM_056179019.1"/>
</dbReference>
<dbReference type="InterPro" id="IPR051912">
    <property type="entry name" value="Alkylbase_DNA_Glycosylase/TA"/>
</dbReference>
<reference evidence="5 6" key="1">
    <citation type="journal article" date="2023" name="G3 (Bethesda)">
        <title>A high-quality reference genome for the fission yeast Schizosaccharomyces osmophilus.</title>
        <authorList>
            <person name="Jia G.S."/>
            <person name="Zhang W.C."/>
            <person name="Liang Y."/>
            <person name="Liu X.H."/>
            <person name="Rhind N."/>
            <person name="Pidoux A."/>
            <person name="Brysch-Herzberg M."/>
            <person name="Du L.L."/>
        </authorList>
    </citation>
    <scope>NUCLEOTIDE SEQUENCE [LARGE SCALE GENOMIC DNA]</scope>
    <source>
        <strain evidence="5 6">CBS 15793</strain>
    </source>
</reference>
<evidence type="ECO:0000259" key="4">
    <source>
        <dbReference type="SMART" id="SM00478"/>
    </source>
</evidence>
<evidence type="ECO:0000313" key="6">
    <source>
        <dbReference type="Proteomes" id="UP001212411"/>
    </source>
</evidence>
<evidence type="ECO:0000313" key="5">
    <source>
        <dbReference type="EMBL" id="WBW72914.1"/>
    </source>
</evidence>
<dbReference type="KEGG" id="som:SOMG_00223"/>
<dbReference type="GO" id="GO:0043916">
    <property type="term" value="F:DNA-7-methylguanine glycosylase activity"/>
    <property type="evidence" value="ECO:0007669"/>
    <property type="project" value="TreeGrafter"/>
</dbReference>